<proteinExistence type="inferred from homology"/>
<evidence type="ECO:0000313" key="13">
    <source>
        <dbReference type="EMBL" id="ANE49184.1"/>
    </source>
</evidence>
<dbReference type="GO" id="GO:0009279">
    <property type="term" value="C:cell outer membrane"/>
    <property type="evidence" value="ECO:0007669"/>
    <property type="project" value="UniProtKB-SubCell"/>
</dbReference>
<name>A0A172TQM3_9BACT</name>
<feature type="signal peptide" evidence="10">
    <location>
        <begin position="1"/>
        <end position="20"/>
    </location>
</feature>
<accession>A0A172TQM3</accession>
<dbReference type="EMBL" id="CP011390">
    <property type="protein sequence ID" value="ANE49184.1"/>
    <property type="molecule type" value="Genomic_DNA"/>
</dbReference>
<dbReference type="InterPro" id="IPR012910">
    <property type="entry name" value="Plug_dom"/>
</dbReference>
<dbReference type="Gene3D" id="2.60.40.1120">
    <property type="entry name" value="Carboxypeptidase-like, regulatory domain"/>
    <property type="match status" value="1"/>
</dbReference>
<dbReference type="Proteomes" id="UP000077177">
    <property type="component" value="Chromosome"/>
</dbReference>
<dbReference type="Gene3D" id="2.40.170.20">
    <property type="entry name" value="TonB-dependent receptor, beta-barrel domain"/>
    <property type="match status" value="1"/>
</dbReference>
<gene>
    <name evidence="13" type="ORF">SY85_00365</name>
</gene>
<dbReference type="Pfam" id="PF00593">
    <property type="entry name" value="TonB_dep_Rec_b-barrel"/>
    <property type="match status" value="1"/>
</dbReference>
<evidence type="ECO:0000256" key="1">
    <source>
        <dbReference type="ARBA" id="ARBA00004571"/>
    </source>
</evidence>
<keyword evidence="10" id="KW-0732">Signal</keyword>
<comment type="subcellular location">
    <subcellularLocation>
        <location evidence="1 8">Cell outer membrane</location>
        <topology evidence="1 8">Multi-pass membrane protein</topology>
    </subcellularLocation>
</comment>
<dbReference type="Gene3D" id="2.170.130.10">
    <property type="entry name" value="TonB-dependent receptor, plug domain"/>
    <property type="match status" value="1"/>
</dbReference>
<evidence type="ECO:0000256" key="8">
    <source>
        <dbReference type="PROSITE-ProRule" id="PRU01360"/>
    </source>
</evidence>
<feature type="domain" description="TonB-dependent receptor plug" evidence="12">
    <location>
        <begin position="112"/>
        <end position="220"/>
    </location>
</feature>
<dbReference type="Pfam" id="PF13715">
    <property type="entry name" value="CarbopepD_reg_2"/>
    <property type="match status" value="1"/>
</dbReference>
<dbReference type="STRING" id="1492898.SY85_00365"/>
<evidence type="ECO:0000256" key="6">
    <source>
        <dbReference type="ARBA" id="ARBA00023136"/>
    </source>
</evidence>
<keyword evidence="4 8" id="KW-0812">Transmembrane</keyword>
<evidence type="ECO:0000256" key="9">
    <source>
        <dbReference type="RuleBase" id="RU003357"/>
    </source>
</evidence>
<dbReference type="PANTHER" id="PTHR30069">
    <property type="entry name" value="TONB-DEPENDENT OUTER MEMBRANE RECEPTOR"/>
    <property type="match status" value="1"/>
</dbReference>
<dbReference type="InterPro" id="IPR036942">
    <property type="entry name" value="Beta-barrel_TonB_sf"/>
</dbReference>
<dbReference type="InterPro" id="IPR039426">
    <property type="entry name" value="TonB-dep_rcpt-like"/>
</dbReference>
<dbReference type="InterPro" id="IPR037066">
    <property type="entry name" value="Plug_dom_sf"/>
</dbReference>
<dbReference type="PANTHER" id="PTHR30069:SF28">
    <property type="entry name" value="TONB-DEPENDENT RECEPTOR YNCD-RELATED"/>
    <property type="match status" value="1"/>
</dbReference>
<dbReference type="SUPFAM" id="SSF49464">
    <property type="entry name" value="Carboxypeptidase regulatory domain-like"/>
    <property type="match status" value="1"/>
</dbReference>
<evidence type="ECO:0000256" key="5">
    <source>
        <dbReference type="ARBA" id="ARBA00023077"/>
    </source>
</evidence>
<dbReference type="PROSITE" id="PS52016">
    <property type="entry name" value="TONB_DEPENDENT_REC_3"/>
    <property type="match status" value="1"/>
</dbReference>
<evidence type="ECO:0000256" key="10">
    <source>
        <dbReference type="SAM" id="SignalP"/>
    </source>
</evidence>
<keyword evidence="3 8" id="KW-1134">Transmembrane beta strand</keyword>
<evidence type="ECO:0000256" key="3">
    <source>
        <dbReference type="ARBA" id="ARBA00022452"/>
    </source>
</evidence>
<keyword evidence="7 8" id="KW-0998">Cell outer membrane</keyword>
<dbReference type="PATRIC" id="fig|1492898.3.peg.81"/>
<dbReference type="GO" id="GO:0044718">
    <property type="term" value="P:siderophore transmembrane transport"/>
    <property type="evidence" value="ECO:0007669"/>
    <property type="project" value="TreeGrafter"/>
</dbReference>
<dbReference type="OrthoDB" id="9782587at2"/>
<dbReference type="SUPFAM" id="SSF56935">
    <property type="entry name" value="Porins"/>
    <property type="match status" value="1"/>
</dbReference>
<sequence>MKTKYLFLLFNLFFVTTLYAQRTIKGRVIDQQTNQPIPRASISGGGATVVSNEQGQFEINSTADHLSVTSVGYSTKDVKVIEASELLVLMEPSNVALNEVIVEGNAAQRKLLTTPNAVGLVTSRDLARTSGIFLHQTLNTLSGVRMEMRNNVQGARIVIRGYGNETNFNGLGYKAYLNGIPVTDADGTTFLDDIDFASLGRVEVIKGPGSSLYGNSIGGVVLMQMQKATPGETSVGQQVTAGKDGLLRTTTSFKSAVNNSSLFVNYGHQQYDGFRMHNSSEKNFVNMGGDFYLGKRTITTFASYTKGMDYLAGQVSEANLIAHPDSAGQGYINNDGHVGLENFKVSVGQDYQFSPLFSNNTNLFLVSTFIDQASEAGLTRTQKSKFGGRSTFTYSPTIGTIPVKFSLGAEFLRNKSYAKGYALTLAVPGALTSDQEIAAQQANLFFQAEGKITPTTTLTAGIGENFIEYKLDDMRPTVITTSASTTYKNRSGSKTFDPILAPKVALTQMIGDNVSAYATVSKGFSSPSTSQIIIVPSGAAMLAGQNPGINEDLKPEIATSYEIGSKGSLLNKSLSYDVALFLMNVKDKLVSQYYGSNAYMYTTNAGKTRHQGLELTLSYAKQFENRFISLVRPFVSYTYNDFKYEDFQTIPADPAQQETTTTPPSPGQSQKLLNYKGKQVEGIAKNLFNAGLDVESRVGLYLNTTLTHVDKMPVDFANQHYAKAYTVWNAKAGYRKAISAHFDLNLYGGLDNITDIHYSTHIFLNSRDYPKIYNPMPLSNWYLGTSLKYIF</sequence>
<organism evidence="13 14">
    <name type="scientific">Flavisolibacter tropicus</name>
    <dbReference type="NCBI Taxonomy" id="1492898"/>
    <lineage>
        <taxon>Bacteria</taxon>
        <taxon>Pseudomonadati</taxon>
        <taxon>Bacteroidota</taxon>
        <taxon>Chitinophagia</taxon>
        <taxon>Chitinophagales</taxon>
        <taxon>Chitinophagaceae</taxon>
        <taxon>Flavisolibacter</taxon>
    </lineage>
</organism>
<dbReference type="InterPro" id="IPR000531">
    <property type="entry name" value="Beta-barrel_TonB"/>
</dbReference>
<evidence type="ECO:0000313" key="14">
    <source>
        <dbReference type="Proteomes" id="UP000077177"/>
    </source>
</evidence>
<dbReference type="RefSeq" id="WP_066401243.1">
    <property type="nucleotide sequence ID" value="NZ_CP011390.1"/>
</dbReference>
<reference evidence="14" key="1">
    <citation type="submission" date="2015-01" db="EMBL/GenBank/DDBJ databases">
        <title>Flavisolibacter sp./LCS9/ whole genome sequencing.</title>
        <authorList>
            <person name="Kim M.K."/>
            <person name="Srinivasan S."/>
            <person name="Lee J.-J."/>
        </authorList>
    </citation>
    <scope>NUCLEOTIDE SEQUENCE [LARGE SCALE GENOMIC DNA]</scope>
    <source>
        <strain evidence="14">LCS9</strain>
    </source>
</reference>
<comment type="similarity">
    <text evidence="8 9">Belongs to the TonB-dependent receptor family.</text>
</comment>
<evidence type="ECO:0000259" key="12">
    <source>
        <dbReference type="Pfam" id="PF07715"/>
    </source>
</evidence>
<reference evidence="13 14" key="2">
    <citation type="journal article" date="2016" name="Int. J. Syst. Evol. Microbiol.">
        <title>Flavisolibacter tropicus sp. nov., isolated from tropical soil.</title>
        <authorList>
            <person name="Lee J.J."/>
            <person name="Kang M.S."/>
            <person name="Kim G.S."/>
            <person name="Lee C.S."/>
            <person name="Lim S."/>
            <person name="Lee J."/>
            <person name="Roh S.H."/>
            <person name="Kang H."/>
            <person name="Ha J.M."/>
            <person name="Bae S."/>
            <person name="Jung H.Y."/>
            <person name="Kim M.K."/>
        </authorList>
    </citation>
    <scope>NUCLEOTIDE SEQUENCE [LARGE SCALE GENOMIC DNA]</scope>
    <source>
        <strain evidence="13 14">LCS9</strain>
    </source>
</reference>
<keyword evidence="6 8" id="KW-0472">Membrane</keyword>
<dbReference type="AlphaFoldDB" id="A0A172TQM3"/>
<feature type="chain" id="PRO_5008000991" description="TonB-dependent receptor" evidence="10">
    <location>
        <begin position="21"/>
        <end position="791"/>
    </location>
</feature>
<feature type="domain" description="TonB-dependent receptor-like beta-barrel" evidence="11">
    <location>
        <begin position="324"/>
        <end position="753"/>
    </location>
</feature>
<keyword evidence="5 9" id="KW-0798">TonB box</keyword>
<evidence type="ECO:0000256" key="2">
    <source>
        <dbReference type="ARBA" id="ARBA00022448"/>
    </source>
</evidence>
<evidence type="ECO:0000256" key="4">
    <source>
        <dbReference type="ARBA" id="ARBA00022692"/>
    </source>
</evidence>
<keyword evidence="2 8" id="KW-0813">Transport</keyword>
<dbReference type="InterPro" id="IPR008969">
    <property type="entry name" value="CarboxyPept-like_regulatory"/>
</dbReference>
<dbReference type="KEGG" id="fla:SY85_00365"/>
<keyword evidence="14" id="KW-1185">Reference proteome</keyword>
<dbReference type="Pfam" id="PF07715">
    <property type="entry name" value="Plug"/>
    <property type="match status" value="1"/>
</dbReference>
<dbReference type="GO" id="GO:0015344">
    <property type="term" value="F:siderophore uptake transmembrane transporter activity"/>
    <property type="evidence" value="ECO:0007669"/>
    <property type="project" value="TreeGrafter"/>
</dbReference>
<evidence type="ECO:0000259" key="11">
    <source>
        <dbReference type="Pfam" id="PF00593"/>
    </source>
</evidence>
<evidence type="ECO:0008006" key="15">
    <source>
        <dbReference type="Google" id="ProtNLM"/>
    </source>
</evidence>
<protein>
    <recommendedName>
        <fullName evidence="15">TonB-dependent receptor</fullName>
    </recommendedName>
</protein>
<evidence type="ECO:0000256" key="7">
    <source>
        <dbReference type="ARBA" id="ARBA00023237"/>
    </source>
</evidence>